<gene>
    <name evidence="1" type="ORF">NYG85_00795</name>
</gene>
<name>A0ABT7HLS6_9BACT</name>
<dbReference type="EMBL" id="JANURM010000001">
    <property type="protein sequence ID" value="MDL0087913.1"/>
    <property type="molecule type" value="Genomic_DNA"/>
</dbReference>
<reference evidence="1" key="1">
    <citation type="submission" date="2022-08" db="EMBL/GenBank/DDBJ databases">
        <authorList>
            <person name="Wang H."/>
        </authorList>
    </citation>
    <scope>NUCLEOTIDE SEQUENCE</scope>
    <source>
        <strain evidence="1">PS10</strain>
    </source>
</reference>
<comment type="caution">
    <text evidence="1">The sequence shown here is derived from an EMBL/GenBank/DDBJ whole genome shotgun (WGS) entry which is preliminary data.</text>
</comment>
<protein>
    <submittedName>
        <fullName evidence="1">Uncharacterized protein</fullName>
    </submittedName>
</protein>
<accession>A0ABT7HLS6</accession>
<proteinExistence type="predicted"/>
<keyword evidence="2" id="KW-1185">Reference proteome</keyword>
<reference evidence="1" key="2">
    <citation type="journal article" date="2023" name="Microorganisms">
        <title>Isolation and Genomic Characteristics of Cat-Borne Campylobacter felis sp. nov. and Sheep-Borne Campylobacter ovis sp. nov.</title>
        <authorList>
            <person name="Wang H."/>
            <person name="Li Y."/>
            <person name="Gu Y."/>
            <person name="Zhou G."/>
            <person name="Chen X."/>
            <person name="Zhang X."/>
            <person name="Shao Z."/>
            <person name="Zhang J."/>
            <person name="Zhang M."/>
        </authorList>
    </citation>
    <scope>NUCLEOTIDE SEQUENCE</scope>
    <source>
        <strain evidence="1">PS10</strain>
    </source>
</reference>
<dbReference type="RefSeq" id="WP_284936668.1">
    <property type="nucleotide sequence ID" value="NZ_JANURM010000001.1"/>
</dbReference>
<evidence type="ECO:0000313" key="1">
    <source>
        <dbReference type="EMBL" id="MDL0087913.1"/>
    </source>
</evidence>
<organism evidence="1 2">
    <name type="scientific">Campylobacter gastrosuis</name>
    <dbReference type="NCBI Taxonomy" id="2974576"/>
    <lineage>
        <taxon>Bacteria</taxon>
        <taxon>Pseudomonadati</taxon>
        <taxon>Campylobacterota</taxon>
        <taxon>Epsilonproteobacteria</taxon>
        <taxon>Campylobacterales</taxon>
        <taxon>Campylobacteraceae</taxon>
        <taxon>Campylobacter</taxon>
    </lineage>
</organism>
<evidence type="ECO:0000313" key="2">
    <source>
        <dbReference type="Proteomes" id="UP001173801"/>
    </source>
</evidence>
<sequence length="44" mass="4700">MFKFALLNVLLAFTSDDLLLKATNGVVSQNSAGVKILNEQVGGY</sequence>
<dbReference type="Proteomes" id="UP001173801">
    <property type="component" value="Unassembled WGS sequence"/>
</dbReference>